<protein>
    <submittedName>
        <fullName evidence="2">Uncharacterized protein</fullName>
    </submittedName>
</protein>
<proteinExistence type="predicted"/>
<sequence length="103" mass="11334">MPPGIRPRRRLMRQLPQPRRAPVVACASDLLLTPADWSIDVEARRADHSVTSPTLPGSQLAQDLRHAPRSPVGRRVGASSAAFRRARRALRSFAASARSHDSH</sequence>
<evidence type="ECO:0000313" key="2">
    <source>
        <dbReference type="EMBL" id="CAE2208652.1"/>
    </source>
</evidence>
<gene>
    <name evidence="2" type="ORF">CPOL0286_LOCUS6018</name>
</gene>
<reference evidence="2" key="1">
    <citation type="submission" date="2021-01" db="EMBL/GenBank/DDBJ databases">
        <authorList>
            <person name="Corre E."/>
            <person name="Pelletier E."/>
            <person name="Niang G."/>
            <person name="Scheremetjew M."/>
            <person name="Finn R."/>
            <person name="Kale V."/>
            <person name="Holt S."/>
            <person name="Cochrane G."/>
            <person name="Meng A."/>
            <person name="Brown T."/>
            <person name="Cohen L."/>
        </authorList>
    </citation>
    <scope>NUCLEOTIDE SEQUENCE</scope>
    <source>
        <strain evidence="2">UIO037</strain>
    </source>
</reference>
<dbReference type="EMBL" id="HBKO01013411">
    <property type="protein sequence ID" value="CAE2208652.1"/>
    <property type="molecule type" value="Transcribed_RNA"/>
</dbReference>
<dbReference type="AlphaFoldDB" id="A0A6T7YKG0"/>
<organism evidence="2">
    <name type="scientific">Prymnesium polylepis</name>
    <dbReference type="NCBI Taxonomy" id="72548"/>
    <lineage>
        <taxon>Eukaryota</taxon>
        <taxon>Haptista</taxon>
        <taxon>Haptophyta</taxon>
        <taxon>Prymnesiophyceae</taxon>
        <taxon>Prymnesiales</taxon>
        <taxon>Prymnesiaceae</taxon>
        <taxon>Prymnesium</taxon>
    </lineage>
</organism>
<feature type="region of interest" description="Disordered" evidence="1">
    <location>
        <begin position="46"/>
        <end position="80"/>
    </location>
</feature>
<accession>A0A6T7YKG0</accession>
<feature type="compositionally biased region" description="Polar residues" evidence="1">
    <location>
        <begin position="49"/>
        <end position="61"/>
    </location>
</feature>
<evidence type="ECO:0000256" key="1">
    <source>
        <dbReference type="SAM" id="MobiDB-lite"/>
    </source>
</evidence>
<name>A0A6T7YKG0_9EUKA</name>